<sequence length="94" mass="10453">MRAHGRCQAEHHVPECDGIGTDCDHIIAGDNHSLDNLQWLSHPCHKAKTERENAERNTRRAHTRKHPRERFPGLLDRPGRGGEGLPPIVGVTAG</sequence>
<organism evidence="2 3">
    <name type="scientific">Bifidobacterium scardovii</name>
    <dbReference type="NCBI Taxonomy" id="158787"/>
    <lineage>
        <taxon>Bacteria</taxon>
        <taxon>Bacillati</taxon>
        <taxon>Actinomycetota</taxon>
        <taxon>Actinomycetes</taxon>
        <taxon>Bifidobacteriales</taxon>
        <taxon>Bifidobacteriaceae</taxon>
        <taxon>Bifidobacterium</taxon>
    </lineage>
</organism>
<accession>A0A087DGP4</accession>
<dbReference type="CDD" id="cd00085">
    <property type="entry name" value="HNHc"/>
    <property type="match status" value="1"/>
</dbReference>
<reference evidence="2 3" key="1">
    <citation type="submission" date="2014-03" db="EMBL/GenBank/DDBJ databases">
        <title>Genomics of Bifidobacteria.</title>
        <authorList>
            <person name="Ventura M."/>
            <person name="Milani C."/>
            <person name="Lugli G.A."/>
        </authorList>
    </citation>
    <scope>NUCLEOTIDE SEQUENCE [LARGE SCALE GENOMIC DNA]</scope>
    <source>
        <strain evidence="2 3">LMG 21589</strain>
    </source>
</reference>
<dbReference type="Proteomes" id="UP000029033">
    <property type="component" value="Unassembled WGS sequence"/>
</dbReference>
<feature type="region of interest" description="Disordered" evidence="1">
    <location>
        <begin position="46"/>
        <end position="94"/>
    </location>
</feature>
<dbReference type="EMBL" id="JGZO01000006">
    <property type="protein sequence ID" value="KFI94694.1"/>
    <property type="molecule type" value="Genomic_DNA"/>
</dbReference>
<dbReference type="eggNOG" id="ENOG502ZWY7">
    <property type="taxonomic scope" value="Bacteria"/>
</dbReference>
<feature type="compositionally biased region" description="Basic residues" evidence="1">
    <location>
        <begin position="59"/>
        <end position="68"/>
    </location>
</feature>
<dbReference type="STRING" id="158787.BSCA_0746"/>
<dbReference type="InterPro" id="IPR003615">
    <property type="entry name" value="HNH_nuc"/>
</dbReference>
<evidence type="ECO:0000313" key="3">
    <source>
        <dbReference type="Proteomes" id="UP000029033"/>
    </source>
</evidence>
<comment type="caution">
    <text evidence="2">The sequence shown here is derived from an EMBL/GenBank/DDBJ whole genome shotgun (WGS) entry which is preliminary data.</text>
</comment>
<feature type="compositionally biased region" description="Basic and acidic residues" evidence="1">
    <location>
        <begin position="47"/>
        <end position="58"/>
    </location>
</feature>
<protein>
    <submittedName>
        <fullName evidence="2">Gp4</fullName>
    </submittedName>
</protein>
<evidence type="ECO:0000313" key="2">
    <source>
        <dbReference type="EMBL" id="KFI94694.1"/>
    </source>
</evidence>
<evidence type="ECO:0000256" key="1">
    <source>
        <dbReference type="SAM" id="MobiDB-lite"/>
    </source>
</evidence>
<name>A0A087DGP4_9BIFI</name>
<keyword evidence="3" id="KW-1185">Reference proteome</keyword>
<gene>
    <name evidence="2" type="ORF">BSCA_0746</name>
</gene>
<dbReference type="AlphaFoldDB" id="A0A087DGP4"/>
<proteinExistence type="predicted"/>